<dbReference type="GO" id="GO:0016787">
    <property type="term" value="F:hydrolase activity"/>
    <property type="evidence" value="ECO:0007669"/>
    <property type="project" value="UniProtKB-KW"/>
</dbReference>
<sequence>MVTANSTFRNRFVDLDGVRVHCVTEQGQQDGPTFLLVHGLGGSVANWSSLIPLLAQRGRVIALDLGGFGLTEVTPRQASIKANLTLLDHFVTAVCDRPAVVIGNSMGGMLTAQLAARNSRMVAAAVLIDPAIPPSPVSRPHPLITLGFSVYLVPGLDVWATRKREERRTVRQLVEETMKMVTSHFDRVDPAVIDEHIELAEHRAKEYPSGDAAFSAAARSLLLQFARRGQYSQQLHQILSPVLLMHGDRDLLINVKSARALAARHPSWRYVEGKDRGHTPFLDFPEWTAREIFAWLDDNPQIEQRTVASS</sequence>
<dbReference type="Pfam" id="PF00561">
    <property type="entry name" value="Abhydrolase_1"/>
    <property type="match status" value="1"/>
</dbReference>
<dbReference type="SUPFAM" id="SSF53474">
    <property type="entry name" value="alpha/beta-Hydrolases"/>
    <property type="match status" value="1"/>
</dbReference>
<dbReference type="Gene3D" id="3.40.50.1820">
    <property type="entry name" value="alpha/beta hydrolase"/>
    <property type="match status" value="1"/>
</dbReference>
<comment type="caution">
    <text evidence="2">The sequence shown here is derived from an EMBL/GenBank/DDBJ whole genome shotgun (WGS) entry which is preliminary data.</text>
</comment>
<name>A0A563DVI0_9MICO</name>
<dbReference type="Proteomes" id="UP000320244">
    <property type="component" value="Unassembled WGS sequence"/>
</dbReference>
<dbReference type="EMBL" id="VCQV01000030">
    <property type="protein sequence ID" value="TWP34216.1"/>
    <property type="molecule type" value="Genomic_DNA"/>
</dbReference>
<protein>
    <submittedName>
        <fullName evidence="2">Alpha/beta hydrolase</fullName>
    </submittedName>
</protein>
<organism evidence="2 3">
    <name type="scientific">Leekyejoonella antrihumi</name>
    <dbReference type="NCBI Taxonomy" id="1660198"/>
    <lineage>
        <taxon>Bacteria</taxon>
        <taxon>Bacillati</taxon>
        <taxon>Actinomycetota</taxon>
        <taxon>Actinomycetes</taxon>
        <taxon>Micrococcales</taxon>
        <taxon>Dermacoccaceae</taxon>
        <taxon>Leekyejoonella</taxon>
    </lineage>
</organism>
<feature type="domain" description="AB hydrolase-1" evidence="1">
    <location>
        <begin position="32"/>
        <end position="284"/>
    </location>
</feature>
<accession>A0A563DVI0</accession>
<evidence type="ECO:0000313" key="3">
    <source>
        <dbReference type="Proteomes" id="UP000320244"/>
    </source>
</evidence>
<evidence type="ECO:0000313" key="2">
    <source>
        <dbReference type="EMBL" id="TWP34216.1"/>
    </source>
</evidence>
<proteinExistence type="predicted"/>
<dbReference type="AlphaFoldDB" id="A0A563DVI0"/>
<gene>
    <name evidence="2" type="ORF">FGL98_18320</name>
</gene>
<reference evidence="2 3" key="1">
    <citation type="submission" date="2019-05" db="EMBL/GenBank/DDBJ databases">
        <authorList>
            <person name="Lee S.D."/>
        </authorList>
    </citation>
    <scope>NUCLEOTIDE SEQUENCE [LARGE SCALE GENOMIC DNA]</scope>
    <source>
        <strain evidence="2 3">C5-26</strain>
    </source>
</reference>
<keyword evidence="3" id="KW-1185">Reference proteome</keyword>
<reference evidence="2 3" key="2">
    <citation type="submission" date="2019-08" db="EMBL/GenBank/DDBJ databases">
        <title>Jejuicoccus antrihumi gen. nov., sp. nov., a new member of the family Dermacoccaceae isolated from a cave.</title>
        <authorList>
            <person name="Schumann P."/>
            <person name="Kim I.S."/>
        </authorList>
    </citation>
    <scope>NUCLEOTIDE SEQUENCE [LARGE SCALE GENOMIC DNA]</scope>
    <source>
        <strain evidence="2 3">C5-26</strain>
    </source>
</reference>
<keyword evidence="2" id="KW-0378">Hydrolase</keyword>
<dbReference type="InterPro" id="IPR029058">
    <property type="entry name" value="AB_hydrolase_fold"/>
</dbReference>
<dbReference type="PANTHER" id="PTHR46438">
    <property type="entry name" value="ALPHA/BETA-HYDROLASES SUPERFAMILY PROTEIN"/>
    <property type="match status" value="1"/>
</dbReference>
<dbReference type="PRINTS" id="PR00111">
    <property type="entry name" value="ABHYDROLASE"/>
</dbReference>
<dbReference type="InterPro" id="IPR000073">
    <property type="entry name" value="AB_hydrolase_1"/>
</dbReference>
<dbReference type="PANTHER" id="PTHR46438:SF11">
    <property type="entry name" value="LIPASE-RELATED"/>
    <property type="match status" value="1"/>
</dbReference>
<dbReference type="OrthoDB" id="9770427at2"/>
<evidence type="ECO:0000259" key="1">
    <source>
        <dbReference type="Pfam" id="PF00561"/>
    </source>
</evidence>